<protein>
    <submittedName>
        <fullName evidence="5">MBL fold metallo-hydrolase</fullName>
    </submittedName>
</protein>
<evidence type="ECO:0000256" key="2">
    <source>
        <dbReference type="ARBA" id="ARBA00034301"/>
    </source>
</evidence>
<dbReference type="CDD" id="cd16279">
    <property type="entry name" value="metallo-hydrolase-like_MBL-fold"/>
    <property type="match status" value="1"/>
</dbReference>
<accession>A0ABR9B1L9</accession>
<keyword evidence="6" id="KW-1185">Reference proteome</keyword>
<comment type="catalytic activity">
    <reaction evidence="1">
        <text>3',5'-cyclic CMP + H2O = CMP + H(+)</text>
        <dbReference type="Rhea" id="RHEA:72675"/>
        <dbReference type="ChEBI" id="CHEBI:15377"/>
        <dbReference type="ChEBI" id="CHEBI:15378"/>
        <dbReference type="ChEBI" id="CHEBI:58003"/>
        <dbReference type="ChEBI" id="CHEBI:60377"/>
    </reaction>
    <physiologicalReaction direction="left-to-right" evidence="1">
        <dbReference type="Rhea" id="RHEA:72676"/>
    </physiologicalReaction>
</comment>
<name>A0ABR9B1L9_9BACL</name>
<sequence>MNSSFSIAGYPVDVSSLWRIQFLGTSDSLGVPRVYCECEVCAEARDSRLNRRLRSSVLLEHTASTDNDHTHLLIDCGPDWAEQMERIGKRWIDRILVTHAHQDHIAGLPAYADCCRWLERRGQVYAPLEVLQTIQTMYPWLSAHITFTAIEEVWLWEDWIVTPIRVNHGKNGYSYAYRFDRNNVDTGGEEKKVSWLYASDAIDLGEKELTHFEELDMLIIGTNFYKEPFAYHTRSVYDMVEALELVERIRPRRTIFTHMSHGVDVRADYQLPTHVKLASFGMELQV</sequence>
<reference evidence="5 6" key="1">
    <citation type="submission" date="2020-09" db="EMBL/GenBank/DDBJ databases">
        <title>Paenibacillus sp. CAU 1523 isolated from sand of Haeundae Beach.</title>
        <authorList>
            <person name="Kim W."/>
        </authorList>
    </citation>
    <scope>NUCLEOTIDE SEQUENCE [LARGE SCALE GENOMIC DNA]</scope>
    <source>
        <strain evidence="5 6">CAU 1523</strain>
    </source>
</reference>
<gene>
    <name evidence="5" type="ORF">IFO66_17225</name>
</gene>
<dbReference type="InterPro" id="IPR036866">
    <property type="entry name" value="RibonucZ/Hydroxyglut_hydro"/>
</dbReference>
<dbReference type="PANTHER" id="PTHR42663">
    <property type="entry name" value="HYDROLASE C777.06C-RELATED-RELATED"/>
    <property type="match status" value="1"/>
</dbReference>
<dbReference type="Gene3D" id="3.60.15.10">
    <property type="entry name" value="Ribonuclease Z/Hydroxyacylglutathione hydrolase-like"/>
    <property type="match status" value="1"/>
</dbReference>
<dbReference type="EMBL" id="JACYTN010000017">
    <property type="protein sequence ID" value="MBD8500036.1"/>
    <property type="molecule type" value="Genomic_DNA"/>
</dbReference>
<comment type="catalytic activity">
    <reaction evidence="3">
        <text>3',5'-cyclic UMP + H2O = UMP + H(+)</text>
        <dbReference type="Rhea" id="RHEA:70575"/>
        <dbReference type="ChEBI" id="CHEBI:15377"/>
        <dbReference type="ChEBI" id="CHEBI:15378"/>
        <dbReference type="ChEBI" id="CHEBI:57865"/>
        <dbReference type="ChEBI" id="CHEBI:184387"/>
    </reaction>
    <physiologicalReaction direction="left-to-right" evidence="3">
        <dbReference type="Rhea" id="RHEA:70576"/>
    </physiologicalReaction>
</comment>
<comment type="caution">
    <text evidence="5">The sequence shown here is derived from an EMBL/GenBank/DDBJ whole genome shotgun (WGS) entry which is preliminary data.</text>
</comment>
<evidence type="ECO:0000313" key="5">
    <source>
        <dbReference type="EMBL" id="MBD8500036.1"/>
    </source>
</evidence>
<organism evidence="5 6">
    <name type="scientific">Paenibacillus arenosi</name>
    <dbReference type="NCBI Taxonomy" id="2774142"/>
    <lineage>
        <taxon>Bacteria</taxon>
        <taxon>Bacillati</taxon>
        <taxon>Bacillota</taxon>
        <taxon>Bacilli</taxon>
        <taxon>Bacillales</taxon>
        <taxon>Paenibacillaceae</taxon>
        <taxon>Paenibacillus</taxon>
    </lineage>
</organism>
<dbReference type="SMART" id="SM00849">
    <property type="entry name" value="Lactamase_B"/>
    <property type="match status" value="1"/>
</dbReference>
<proteinExistence type="predicted"/>
<evidence type="ECO:0000313" key="6">
    <source>
        <dbReference type="Proteomes" id="UP000634529"/>
    </source>
</evidence>
<dbReference type="RefSeq" id="WP_192026345.1">
    <property type="nucleotide sequence ID" value="NZ_JACYTN010000017.1"/>
</dbReference>
<feature type="domain" description="Metallo-beta-lactamase" evidence="4">
    <location>
        <begin position="53"/>
        <end position="258"/>
    </location>
</feature>
<evidence type="ECO:0000256" key="3">
    <source>
        <dbReference type="ARBA" id="ARBA00048505"/>
    </source>
</evidence>
<dbReference type="SUPFAM" id="SSF56281">
    <property type="entry name" value="Metallo-hydrolase/oxidoreductase"/>
    <property type="match status" value="1"/>
</dbReference>
<dbReference type="PANTHER" id="PTHR42663:SF6">
    <property type="entry name" value="HYDROLASE C777.06C-RELATED"/>
    <property type="match status" value="1"/>
</dbReference>
<dbReference type="Proteomes" id="UP000634529">
    <property type="component" value="Unassembled WGS sequence"/>
</dbReference>
<evidence type="ECO:0000259" key="4">
    <source>
        <dbReference type="SMART" id="SM00849"/>
    </source>
</evidence>
<evidence type="ECO:0000256" key="1">
    <source>
        <dbReference type="ARBA" id="ARBA00034221"/>
    </source>
</evidence>
<dbReference type="Pfam" id="PF12706">
    <property type="entry name" value="Lactamase_B_2"/>
    <property type="match status" value="1"/>
</dbReference>
<dbReference type="InterPro" id="IPR001279">
    <property type="entry name" value="Metallo-B-lactamas"/>
</dbReference>
<comment type="function">
    <text evidence="2">Counteracts the endogenous Pycsar antiviral defense system. Phosphodiesterase that enables metal-dependent hydrolysis of host cyclic nucleotide Pycsar defense signals such as cCMP and cUMP.</text>
</comment>